<dbReference type="Pfam" id="PF00534">
    <property type="entry name" value="Glycos_transf_1"/>
    <property type="match status" value="1"/>
</dbReference>
<dbReference type="CDD" id="cd03809">
    <property type="entry name" value="GT4_MtfB-like"/>
    <property type="match status" value="1"/>
</dbReference>
<feature type="domain" description="Glycosyl transferase family 1" evidence="2">
    <location>
        <begin position="199"/>
        <end position="342"/>
    </location>
</feature>
<dbReference type="InterPro" id="IPR001296">
    <property type="entry name" value="Glyco_trans_1"/>
</dbReference>
<dbReference type="Gene3D" id="3.40.50.2000">
    <property type="entry name" value="Glycogen Phosphorylase B"/>
    <property type="match status" value="2"/>
</dbReference>
<keyword evidence="1" id="KW-0808">Transferase</keyword>
<dbReference type="EMBL" id="MGFR01000005">
    <property type="protein sequence ID" value="OGM09356.1"/>
    <property type="molecule type" value="Genomic_DNA"/>
</dbReference>
<comment type="caution">
    <text evidence="3">The sequence shown here is derived from an EMBL/GenBank/DDBJ whole genome shotgun (WGS) entry which is preliminary data.</text>
</comment>
<dbReference type="AlphaFoldDB" id="A0A1F7X2P8"/>
<organism evidence="3 4">
    <name type="scientific">Candidatus Woesebacteria bacterium RBG_13_46_13</name>
    <dbReference type="NCBI Taxonomy" id="1802479"/>
    <lineage>
        <taxon>Bacteria</taxon>
        <taxon>Candidatus Woeseibacteriota</taxon>
    </lineage>
</organism>
<evidence type="ECO:0000256" key="1">
    <source>
        <dbReference type="ARBA" id="ARBA00022679"/>
    </source>
</evidence>
<dbReference type="STRING" id="1802479.A2Y68_00085"/>
<protein>
    <recommendedName>
        <fullName evidence="2">Glycosyl transferase family 1 domain-containing protein</fullName>
    </recommendedName>
</protein>
<dbReference type="Proteomes" id="UP000176778">
    <property type="component" value="Unassembled WGS sequence"/>
</dbReference>
<dbReference type="SUPFAM" id="SSF53756">
    <property type="entry name" value="UDP-Glycosyltransferase/glycogen phosphorylase"/>
    <property type="match status" value="1"/>
</dbReference>
<accession>A0A1F7X2P8</accession>
<sequence length="379" mass="43052">MIIGIDGNEANIENRVGVNQYGFELLHSIRKLQGEWENRHKFIVYLKNPPLPDLPKPTGHFTYKVIPGGGAWIIKKLMPSLYQEKPRPDIFFSPSHYVPPFAPMPRVCAIMDLGYLEFSGQFKKSDFWQLKLWSAYSIFVSKAVISISNSTKDDILRHYPFASSKVYVTHLAYDHDVFNLEVKPEDVRRVRERYAIVDDYILYLSTLKPSKNVEGLLEAFGRVKQEFPGLKLVVAGKKGWLYENIFQKVQKLHLEKDVVFTDFIPEEDKAPLIKGARLFVLPSFWEGFGLDPLNAMACGVPVVVSDVGSLPEVVGKAGVLVDPNNHQSIANGVLKVLSMGKLEYNRLVQEGLDQAKKFSWEKTTRETIRILEGVKNGRI</sequence>
<dbReference type="PANTHER" id="PTHR46401">
    <property type="entry name" value="GLYCOSYLTRANSFERASE WBBK-RELATED"/>
    <property type="match status" value="1"/>
</dbReference>
<evidence type="ECO:0000313" key="3">
    <source>
        <dbReference type="EMBL" id="OGM09356.1"/>
    </source>
</evidence>
<dbReference type="PANTHER" id="PTHR46401:SF2">
    <property type="entry name" value="GLYCOSYLTRANSFERASE WBBK-RELATED"/>
    <property type="match status" value="1"/>
</dbReference>
<gene>
    <name evidence="3" type="ORF">A2Y68_00085</name>
</gene>
<reference evidence="3 4" key="1">
    <citation type="journal article" date="2016" name="Nat. Commun.">
        <title>Thousands of microbial genomes shed light on interconnected biogeochemical processes in an aquifer system.</title>
        <authorList>
            <person name="Anantharaman K."/>
            <person name="Brown C.T."/>
            <person name="Hug L.A."/>
            <person name="Sharon I."/>
            <person name="Castelle C.J."/>
            <person name="Probst A.J."/>
            <person name="Thomas B.C."/>
            <person name="Singh A."/>
            <person name="Wilkins M.J."/>
            <person name="Karaoz U."/>
            <person name="Brodie E.L."/>
            <person name="Williams K.H."/>
            <person name="Hubbard S.S."/>
            <person name="Banfield J.F."/>
        </authorList>
    </citation>
    <scope>NUCLEOTIDE SEQUENCE [LARGE SCALE GENOMIC DNA]</scope>
</reference>
<dbReference type="GO" id="GO:0009103">
    <property type="term" value="P:lipopolysaccharide biosynthetic process"/>
    <property type="evidence" value="ECO:0007669"/>
    <property type="project" value="TreeGrafter"/>
</dbReference>
<evidence type="ECO:0000259" key="2">
    <source>
        <dbReference type="Pfam" id="PF00534"/>
    </source>
</evidence>
<evidence type="ECO:0000313" key="4">
    <source>
        <dbReference type="Proteomes" id="UP000176778"/>
    </source>
</evidence>
<dbReference type="FunFam" id="3.40.50.2000:FF:000119">
    <property type="entry name" value="Glycosyl transferase group 1"/>
    <property type="match status" value="1"/>
</dbReference>
<name>A0A1F7X2P8_9BACT</name>
<proteinExistence type="predicted"/>
<dbReference type="GO" id="GO:0016757">
    <property type="term" value="F:glycosyltransferase activity"/>
    <property type="evidence" value="ECO:0007669"/>
    <property type="project" value="InterPro"/>
</dbReference>